<dbReference type="VEuPathDB" id="TriTrypDB:BCY84_13951"/>
<dbReference type="VEuPathDB" id="TriTrypDB:Tc_MARK_4531"/>
<dbReference type="GO" id="GO:0004177">
    <property type="term" value="F:aminopeptidase activity"/>
    <property type="evidence" value="ECO:0007669"/>
    <property type="project" value="UniProtKB-KW"/>
</dbReference>
<dbReference type="InterPro" id="IPR052433">
    <property type="entry name" value="X-Pro_dipept-like"/>
</dbReference>
<dbReference type="PANTHER" id="PTHR48480">
    <property type="match status" value="1"/>
</dbReference>
<dbReference type="VEuPathDB" id="TriTrypDB:TcG_02032"/>
<keyword evidence="4" id="KW-0378">Hydrolase</keyword>
<evidence type="ECO:0000313" key="9">
    <source>
        <dbReference type="Proteomes" id="UP000246121"/>
    </source>
</evidence>
<gene>
    <name evidence="8" type="ORF">C4B63_2g208c</name>
</gene>
<evidence type="ECO:0000256" key="4">
    <source>
        <dbReference type="ARBA" id="ARBA00022801"/>
    </source>
</evidence>
<name>A0A2V2W147_TRYCR</name>
<dbReference type="VEuPathDB" id="TriTrypDB:ECC02_001264"/>
<dbReference type="InterPro" id="IPR036005">
    <property type="entry name" value="Creatinase/aminopeptidase-like"/>
</dbReference>
<protein>
    <submittedName>
        <fullName evidence="8">Putative aminopeptidase P</fullName>
    </submittedName>
</protein>
<evidence type="ECO:0000256" key="3">
    <source>
        <dbReference type="ARBA" id="ARBA00022723"/>
    </source>
</evidence>
<reference evidence="8 9" key="1">
    <citation type="journal article" date="2018" name="Microb. Genom.">
        <title>Expanding an expanded genome: long-read sequencing of Trypanosoma cruzi.</title>
        <authorList>
            <person name="Berna L."/>
            <person name="Rodriguez M."/>
            <person name="Chiribao M.L."/>
            <person name="Parodi-Talice A."/>
            <person name="Pita S."/>
            <person name="Rijo G."/>
            <person name="Alvarez-Valin F."/>
            <person name="Robello C."/>
        </authorList>
    </citation>
    <scope>NUCLEOTIDE SEQUENCE [LARGE SCALE GENOMIC DNA]</scope>
    <source>
        <strain evidence="8 9">Dm28c</strain>
    </source>
</reference>
<dbReference type="InterPro" id="IPR000994">
    <property type="entry name" value="Pept_M24"/>
</dbReference>
<dbReference type="VEuPathDB" id="TriTrypDB:TCSYLVIO_001380"/>
<evidence type="ECO:0000256" key="2">
    <source>
        <dbReference type="ARBA" id="ARBA00022670"/>
    </source>
</evidence>
<dbReference type="VEuPathDB" id="TriTrypDB:C4B63_2g208c"/>
<dbReference type="PANTHER" id="PTHR48480:SF2">
    <property type="entry name" value="PEPTIDASE D"/>
    <property type="match status" value="1"/>
</dbReference>
<dbReference type="VEuPathDB" id="TriTrypDB:TCDM_03358"/>
<evidence type="ECO:0000313" key="8">
    <source>
        <dbReference type="EMBL" id="PWV02358.1"/>
    </source>
</evidence>
<dbReference type="Pfam" id="PF00557">
    <property type="entry name" value="Peptidase_M24"/>
    <property type="match status" value="1"/>
</dbReference>
<proteinExistence type="predicted"/>
<dbReference type="SUPFAM" id="SSF55920">
    <property type="entry name" value="Creatinase/aminopeptidase"/>
    <property type="match status" value="1"/>
</dbReference>
<keyword evidence="2" id="KW-0645">Protease</keyword>
<evidence type="ECO:0000259" key="7">
    <source>
        <dbReference type="Pfam" id="PF00557"/>
    </source>
</evidence>
<accession>A0A2V2W147</accession>
<dbReference type="VEuPathDB" id="TriTrypDB:TcCLB.510749.99"/>
<evidence type="ECO:0000256" key="6">
    <source>
        <dbReference type="ARBA" id="ARBA00023211"/>
    </source>
</evidence>
<keyword evidence="5" id="KW-0482">Metalloprotease</keyword>
<keyword evidence="6" id="KW-0464">Manganese</keyword>
<evidence type="ECO:0000256" key="5">
    <source>
        <dbReference type="ARBA" id="ARBA00023049"/>
    </source>
</evidence>
<dbReference type="GO" id="GO:0006508">
    <property type="term" value="P:proteolysis"/>
    <property type="evidence" value="ECO:0007669"/>
    <property type="project" value="UniProtKB-KW"/>
</dbReference>
<comment type="caution">
    <text evidence="8">The sequence shown here is derived from an EMBL/GenBank/DDBJ whole genome shotgun (WGS) entry which is preliminary data.</text>
</comment>
<dbReference type="GO" id="GO:0046872">
    <property type="term" value="F:metal ion binding"/>
    <property type="evidence" value="ECO:0007669"/>
    <property type="project" value="UniProtKB-KW"/>
</dbReference>
<dbReference type="Proteomes" id="UP000246121">
    <property type="component" value="Unassembled WGS sequence"/>
</dbReference>
<dbReference type="VEuPathDB" id="TriTrypDB:TcBrA4_0063050"/>
<evidence type="ECO:0000256" key="1">
    <source>
        <dbReference type="ARBA" id="ARBA00001936"/>
    </source>
</evidence>
<keyword evidence="3" id="KW-0479">Metal-binding</keyword>
<feature type="domain" description="Peptidase M24" evidence="7">
    <location>
        <begin position="3"/>
        <end position="101"/>
    </location>
</feature>
<keyword evidence="8" id="KW-0031">Aminopeptidase</keyword>
<dbReference type="VEuPathDB" id="TriTrypDB:TcYC6_0068430"/>
<dbReference type="VEuPathDB" id="TriTrypDB:TcCL_NonESM00308"/>
<dbReference type="Gene3D" id="3.90.230.10">
    <property type="entry name" value="Creatinase/methionine aminopeptidase superfamily"/>
    <property type="match status" value="1"/>
</dbReference>
<dbReference type="VEuPathDB" id="TriTrypDB:TcCLB.510655.120"/>
<comment type="cofactor">
    <cofactor evidence="1">
        <name>Mn(2+)</name>
        <dbReference type="ChEBI" id="CHEBI:29035"/>
    </cofactor>
</comment>
<dbReference type="VEuPathDB" id="TriTrypDB:C3747_71g15"/>
<organism evidence="8 9">
    <name type="scientific">Trypanosoma cruzi</name>
    <dbReference type="NCBI Taxonomy" id="5693"/>
    <lineage>
        <taxon>Eukaryota</taxon>
        <taxon>Discoba</taxon>
        <taxon>Euglenozoa</taxon>
        <taxon>Kinetoplastea</taxon>
        <taxon>Metakinetoplastina</taxon>
        <taxon>Trypanosomatida</taxon>
        <taxon>Trypanosomatidae</taxon>
        <taxon>Trypanosoma</taxon>
        <taxon>Schizotrypanum</taxon>
    </lineage>
</organism>
<dbReference type="GO" id="GO:0008237">
    <property type="term" value="F:metallopeptidase activity"/>
    <property type="evidence" value="ECO:0007669"/>
    <property type="project" value="UniProtKB-KW"/>
</dbReference>
<dbReference type="EMBL" id="PRFA01000002">
    <property type="protein sequence ID" value="PWV02358.1"/>
    <property type="molecule type" value="Genomic_DNA"/>
</dbReference>
<dbReference type="AlphaFoldDB" id="A0A2V2W147"/>
<sequence length="135" mass="15045">MGLFQPHGLGHLMGMDVHDVGGYLEGCPPRPEESDCCKLRMARVLEKGFCLTVEPGCYINRALLTDAFQNPEFKPHLNEAKLRSLWNFGGVRIESDVLITETGAINMTLVPRTVEEVEKTMAGAPFSREPEVFTH</sequence>